<evidence type="ECO:0000256" key="2">
    <source>
        <dbReference type="ARBA" id="ARBA00004245"/>
    </source>
</evidence>
<keyword evidence="9 12" id="KW-0342">GTP-binding</keyword>
<dbReference type="AlphaFoldDB" id="A0A9U8ENZ2"/>
<dbReference type="OMA" id="IMCDIPP"/>
<dbReference type="InterPro" id="IPR003008">
    <property type="entry name" value="Tubulin_FtsZ_GTPase"/>
</dbReference>
<dbReference type="InterPro" id="IPR037103">
    <property type="entry name" value="Tubulin/FtsZ-like_C"/>
</dbReference>
<evidence type="ECO:0000256" key="4">
    <source>
        <dbReference type="ARBA" id="ARBA00022490"/>
    </source>
</evidence>
<dbReference type="FunFam" id="3.40.50.1440:FF:000006">
    <property type="entry name" value="Tubulin beta chain"/>
    <property type="match status" value="1"/>
</dbReference>
<evidence type="ECO:0000256" key="9">
    <source>
        <dbReference type="ARBA" id="ARBA00023134"/>
    </source>
</evidence>
<evidence type="ECO:0000256" key="7">
    <source>
        <dbReference type="ARBA" id="ARBA00022741"/>
    </source>
</evidence>
<dbReference type="SMART" id="SM00864">
    <property type="entry name" value="Tubulin"/>
    <property type="match status" value="1"/>
</dbReference>
<evidence type="ECO:0000256" key="11">
    <source>
        <dbReference type="ARBA" id="ARBA00034296"/>
    </source>
</evidence>
<dbReference type="GeneID" id="106080003"/>
<evidence type="ECO:0000256" key="8">
    <source>
        <dbReference type="ARBA" id="ARBA00022842"/>
    </source>
</evidence>
<keyword evidence="4" id="KW-0963">Cytoplasm</keyword>
<evidence type="ECO:0000256" key="3">
    <source>
        <dbReference type="ARBA" id="ARBA00009636"/>
    </source>
</evidence>
<dbReference type="Gene3D" id="1.10.287.600">
    <property type="entry name" value="Helix hairpin bin"/>
    <property type="match status" value="1"/>
</dbReference>
<feature type="domain" description="Tubulin/FtsZ GTPase" evidence="13">
    <location>
        <begin position="47"/>
        <end position="244"/>
    </location>
</feature>
<dbReference type="GO" id="GO:0003924">
    <property type="term" value="F:GTPase activity"/>
    <property type="evidence" value="ECO:0007669"/>
    <property type="project" value="InterPro"/>
</dbReference>
<comment type="cofactor">
    <cofactor evidence="1">
        <name>Mg(2+)</name>
        <dbReference type="ChEBI" id="CHEBI:18420"/>
    </cofactor>
</comment>
<keyword evidence="8" id="KW-0460">Magnesium</keyword>
<evidence type="ECO:0000313" key="16">
    <source>
        <dbReference type="RefSeq" id="XP_013096736.2"/>
    </source>
</evidence>
<protein>
    <recommendedName>
        <fullName evidence="12">Tubulin beta chain</fullName>
    </recommendedName>
</protein>
<dbReference type="InterPro" id="IPR023123">
    <property type="entry name" value="Tubulin_C"/>
</dbReference>
<dbReference type="PROSITE" id="PS00227">
    <property type="entry name" value="TUBULIN"/>
    <property type="match status" value="1"/>
</dbReference>
<dbReference type="OrthoDB" id="6051635at2759"/>
<dbReference type="InterPro" id="IPR013838">
    <property type="entry name" value="Beta-tubulin_BS"/>
</dbReference>
<evidence type="ECO:0000256" key="6">
    <source>
        <dbReference type="ARBA" id="ARBA00022723"/>
    </source>
</evidence>
<keyword evidence="6" id="KW-0479">Metal-binding</keyword>
<evidence type="ECO:0000259" key="14">
    <source>
        <dbReference type="SMART" id="SM00865"/>
    </source>
</evidence>
<dbReference type="InterPro" id="IPR000217">
    <property type="entry name" value="Tubulin"/>
</dbReference>
<keyword evidence="10" id="KW-0206">Cytoskeleton</keyword>
<dbReference type="GO" id="GO:0007017">
    <property type="term" value="P:microtubule-based process"/>
    <property type="evidence" value="ECO:0007669"/>
    <property type="project" value="InterPro"/>
</dbReference>
<comment type="subunit">
    <text evidence="12">Dimer of alpha and beta chains. A typical microtubule is a hollow water-filled tube with an outer diameter of 25 nm and an inner diameter of 15 nM. Alpha-beta heterodimers associate head-to-tail to form protofilaments running lengthwise along the microtubule wall with the beta-tubulin subunit facing the microtubule plus end conferring a structural polarity. Microtubules usually have 13 protofilaments but different protofilament numbers can be found in some organisms and specialized cells.</text>
</comment>
<dbReference type="GO" id="GO:0046872">
    <property type="term" value="F:metal ion binding"/>
    <property type="evidence" value="ECO:0007669"/>
    <property type="project" value="UniProtKB-KW"/>
</dbReference>
<feature type="domain" description="Tubulin/FtsZ 2-layer sandwich" evidence="14">
    <location>
        <begin position="246"/>
        <end position="383"/>
    </location>
</feature>
<keyword evidence="15" id="KW-1185">Reference proteome</keyword>
<dbReference type="InterPro" id="IPR017975">
    <property type="entry name" value="Tubulin_CS"/>
</dbReference>
<accession>A0A9U8ENZ2</accession>
<evidence type="ECO:0000256" key="5">
    <source>
        <dbReference type="ARBA" id="ARBA00022701"/>
    </source>
</evidence>
<comment type="subcellular location">
    <subcellularLocation>
        <location evidence="2">Cytoplasm</location>
        <location evidence="2">Cytoskeleton</location>
    </subcellularLocation>
</comment>
<dbReference type="PRINTS" id="PR01161">
    <property type="entry name" value="TUBULIN"/>
</dbReference>
<dbReference type="GO" id="GO:0005874">
    <property type="term" value="C:microtubule"/>
    <property type="evidence" value="ECO:0007669"/>
    <property type="project" value="UniProtKB-KW"/>
</dbReference>
<dbReference type="SUPFAM" id="SSF52490">
    <property type="entry name" value="Tubulin nucleotide-binding domain-like"/>
    <property type="match status" value="1"/>
</dbReference>
<dbReference type="CDD" id="cd02187">
    <property type="entry name" value="beta_tubulin"/>
    <property type="match status" value="1"/>
</dbReference>
<dbReference type="Proteomes" id="UP001165740">
    <property type="component" value="Chromosome 1"/>
</dbReference>
<dbReference type="Gene3D" id="3.30.1330.20">
    <property type="entry name" value="Tubulin/FtsZ, C-terminal domain"/>
    <property type="match status" value="1"/>
</dbReference>
<keyword evidence="5 12" id="KW-0493">Microtubule</keyword>
<dbReference type="GO" id="GO:0005200">
    <property type="term" value="F:structural constituent of cytoskeleton"/>
    <property type="evidence" value="ECO:0007669"/>
    <property type="project" value="InterPro"/>
</dbReference>
<dbReference type="RefSeq" id="XP_013096736.2">
    <property type="nucleotide sequence ID" value="XM_013241282.2"/>
</dbReference>
<dbReference type="InterPro" id="IPR008280">
    <property type="entry name" value="Tub_FtsZ_C"/>
</dbReference>
<proteinExistence type="inferred from homology"/>
<dbReference type="PANTHER" id="PTHR11588">
    <property type="entry name" value="TUBULIN"/>
    <property type="match status" value="1"/>
</dbReference>
<dbReference type="FunFam" id="3.30.1330.20:FF:000002">
    <property type="entry name" value="Tubulin beta chain"/>
    <property type="match status" value="1"/>
</dbReference>
<dbReference type="InterPro" id="IPR018316">
    <property type="entry name" value="Tubulin/FtsZ_2-layer-sand-dom"/>
</dbReference>
<gene>
    <name evidence="16" type="primary">LOC106080003</name>
</gene>
<dbReference type="GO" id="GO:0005525">
    <property type="term" value="F:GTP binding"/>
    <property type="evidence" value="ECO:0007669"/>
    <property type="project" value="UniProtKB-UniRule"/>
</dbReference>
<dbReference type="Pfam" id="PF03953">
    <property type="entry name" value="Tubulin_C"/>
    <property type="match status" value="1"/>
</dbReference>
<comment type="function">
    <text evidence="11 12">Tubulin is the major constituent of microtubules, a cylinder consisting of laterally associated linear protofilaments composed of alpha- and beta-tubulin heterodimers. Microtubules grow by the addition of GTP-tubulin dimers to the microtubule end, where a stabilizing cap forms. Below the cap, tubulin dimers are in GDP-bound state, owing to GTPase activity of alpha-tubulin.</text>
</comment>
<name>A0A9U8ENZ2_BIOGL</name>
<dbReference type="PRINTS" id="PR01163">
    <property type="entry name" value="BETATUBULIN"/>
</dbReference>
<keyword evidence="7 12" id="KW-0547">Nucleotide-binding</keyword>
<dbReference type="InterPro" id="IPR002453">
    <property type="entry name" value="Beta_tubulin"/>
</dbReference>
<evidence type="ECO:0000256" key="10">
    <source>
        <dbReference type="ARBA" id="ARBA00023212"/>
    </source>
</evidence>
<dbReference type="InterPro" id="IPR036525">
    <property type="entry name" value="Tubulin/FtsZ_GTPase_sf"/>
</dbReference>
<evidence type="ECO:0000256" key="12">
    <source>
        <dbReference type="RuleBase" id="RU000352"/>
    </source>
</evidence>
<evidence type="ECO:0000259" key="13">
    <source>
        <dbReference type="SMART" id="SM00864"/>
    </source>
</evidence>
<sequence length="464" mass="52033">MREIVHIQLGACGNHIGEKFWEVASDEHGVDPTGTYRGNSDLQLERINVYYNEATGGKFVPRAVLVDLEPSTLDSVRGSPYGRLFRPDNFLFGKMGCSNNWAKGHFTIGAELADVASDVIRREAESCDYLQGFQVTHSIGGGTGSGLGCLLLNRLNDEFPDRMMCSFCVVPSPKVSDIVVEPYNAVLSLSLLVVNTHHTYILDNDALHDICIRTLKLASPTYGDLNHLISCVMSGVTTSFRFPGQLNGDLRKLAVNMVPFPKLHFFTPGYAPLTSRGTQPYKTISVPELTAQMWDAKNMMCAIDPRNGRYLTAAAIFRGRVSTKEVEEQMLNIQVKNSPYFIEWMPNNVKTIMCDIPPRGMRLAATFIGNTTSIQEIFRRLVHQFSVLLNRKAFLHWYLGEGMEESEFVDAREGVMDLVSEYQQYQEVPTSEGMDYLDGYQPAIPDNPTRKHSYLTMKRIGKTL</sequence>
<comment type="similarity">
    <text evidence="3 12">Belongs to the tubulin family.</text>
</comment>
<dbReference type="PROSITE" id="PS00228">
    <property type="entry name" value="TUBULIN_B_AUTOREG"/>
    <property type="match status" value="1"/>
</dbReference>
<evidence type="ECO:0000256" key="1">
    <source>
        <dbReference type="ARBA" id="ARBA00001946"/>
    </source>
</evidence>
<dbReference type="Gene3D" id="3.40.50.1440">
    <property type="entry name" value="Tubulin/FtsZ, GTPase domain"/>
    <property type="match status" value="1"/>
</dbReference>
<dbReference type="Pfam" id="PF00091">
    <property type="entry name" value="Tubulin"/>
    <property type="match status" value="1"/>
</dbReference>
<evidence type="ECO:0000313" key="15">
    <source>
        <dbReference type="Proteomes" id="UP001165740"/>
    </source>
</evidence>
<dbReference type="KEGG" id="bgt:106080003"/>
<dbReference type="SUPFAM" id="SSF55307">
    <property type="entry name" value="Tubulin C-terminal domain-like"/>
    <property type="match status" value="1"/>
</dbReference>
<dbReference type="SMART" id="SM00865">
    <property type="entry name" value="Tubulin_C"/>
    <property type="match status" value="1"/>
</dbReference>
<reference evidence="16" key="1">
    <citation type="submission" date="2025-08" db="UniProtKB">
        <authorList>
            <consortium name="RefSeq"/>
        </authorList>
    </citation>
    <scope>IDENTIFICATION</scope>
</reference>
<organism evidence="15 16">
    <name type="scientific">Biomphalaria glabrata</name>
    <name type="common">Bloodfluke planorb</name>
    <name type="synonym">Freshwater snail</name>
    <dbReference type="NCBI Taxonomy" id="6526"/>
    <lineage>
        <taxon>Eukaryota</taxon>
        <taxon>Metazoa</taxon>
        <taxon>Spiralia</taxon>
        <taxon>Lophotrochozoa</taxon>
        <taxon>Mollusca</taxon>
        <taxon>Gastropoda</taxon>
        <taxon>Heterobranchia</taxon>
        <taxon>Euthyneura</taxon>
        <taxon>Panpulmonata</taxon>
        <taxon>Hygrophila</taxon>
        <taxon>Lymnaeoidea</taxon>
        <taxon>Planorbidae</taxon>
        <taxon>Biomphalaria</taxon>
    </lineage>
</organism>